<evidence type="ECO:0000313" key="1">
    <source>
        <dbReference type="EMBL" id="DBA04968.1"/>
    </source>
</evidence>
<sequence>MTADGFTSPFATYLWKDVGSAIAEDLATYTEGVRLIPSDDLTVLSTMLKWTMTCYQGTLIDYKDENEVKNLYVIAPVLHAVGQLVPGLSVDVNENVDGIHVDCHAYFDFVIKSGNRKVCVVQAKGEIFNNAVVQALLGCEVVAHRDDCHEVYAVVTNAQKWIFLRSLDENVSIDEFNTLTFLADGGANLAEMALVTGKLYSMLAPSK</sequence>
<dbReference type="AlphaFoldDB" id="A0AAV2ZKK1"/>
<comment type="caution">
    <text evidence="1">The sequence shown here is derived from an EMBL/GenBank/DDBJ whole genome shotgun (WGS) entry which is preliminary data.</text>
</comment>
<dbReference type="Proteomes" id="UP001146120">
    <property type="component" value="Unassembled WGS sequence"/>
</dbReference>
<name>A0AAV2ZKK1_9STRA</name>
<evidence type="ECO:0000313" key="2">
    <source>
        <dbReference type="Proteomes" id="UP001146120"/>
    </source>
</evidence>
<protein>
    <submittedName>
        <fullName evidence="1">Uncharacterized protein</fullName>
    </submittedName>
</protein>
<gene>
    <name evidence="1" type="ORF">N0F65_006970</name>
</gene>
<reference evidence="1" key="1">
    <citation type="submission" date="2022-11" db="EMBL/GenBank/DDBJ databases">
        <authorList>
            <person name="Morgan W.R."/>
            <person name="Tartar A."/>
        </authorList>
    </citation>
    <scope>NUCLEOTIDE SEQUENCE</scope>
    <source>
        <strain evidence="1">ARSEF 373</strain>
    </source>
</reference>
<keyword evidence="2" id="KW-1185">Reference proteome</keyword>
<dbReference type="EMBL" id="DAKRPA010000004">
    <property type="protein sequence ID" value="DBA04968.1"/>
    <property type="molecule type" value="Genomic_DNA"/>
</dbReference>
<accession>A0AAV2ZKK1</accession>
<organism evidence="1 2">
    <name type="scientific">Lagenidium giganteum</name>
    <dbReference type="NCBI Taxonomy" id="4803"/>
    <lineage>
        <taxon>Eukaryota</taxon>
        <taxon>Sar</taxon>
        <taxon>Stramenopiles</taxon>
        <taxon>Oomycota</taxon>
        <taxon>Peronosporomycetes</taxon>
        <taxon>Pythiales</taxon>
        <taxon>Pythiaceae</taxon>
    </lineage>
</organism>
<proteinExistence type="predicted"/>
<reference evidence="1" key="2">
    <citation type="journal article" date="2023" name="Microbiol Resour">
        <title>Decontamination and Annotation of the Draft Genome Sequence of the Oomycete Lagenidium giganteum ARSEF 373.</title>
        <authorList>
            <person name="Morgan W.R."/>
            <person name="Tartar A."/>
        </authorList>
    </citation>
    <scope>NUCLEOTIDE SEQUENCE</scope>
    <source>
        <strain evidence="1">ARSEF 373</strain>
    </source>
</reference>